<dbReference type="Proteomes" id="UP000528824">
    <property type="component" value="Unassembled WGS sequence"/>
</dbReference>
<feature type="non-terminal residue" evidence="1">
    <location>
        <position position="30"/>
    </location>
</feature>
<reference evidence="1 2" key="1">
    <citation type="submission" date="2020-08" db="EMBL/GenBank/DDBJ databases">
        <title>Genomic Encyclopedia of Type Strains, Phase IV (KMG-V): Genome sequencing to study the core and pangenomes of soil and plant-associated prokaryotes.</title>
        <authorList>
            <person name="Whitman W."/>
        </authorList>
    </citation>
    <scope>NUCLEOTIDE SEQUENCE [LARGE SCALE GENOMIC DNA]</scope>
    <source>
        <strain evidence="1 2">SEMIA 4034</strain>
    </source>
</reference>
<protein>
    <submittedName>
        <fullName evidence="1">Uncharacterized protein</fullName>
    </submittedName>
</protein>
<gene>
    <name evidence="1" type="ORF">GGI59_004501</name>
</gene>
<comment type="caution">
    <text evidence="1">The sequence shown here is derived from an EMBL/GenBank/DDBJ whole genome shotgun (WGS) entry which is preliminary data.</text>
</comment>
<keyword evidence="2" id="KW-1185">Reference proteome</keyword>
<accession>A0A7W9CWT1</accession>
<name>A0A7W9CWT1_9HYPH</name>
<evidence type="ECO:0000313" key="1">
    <source>
        <dbReference type="EMBL" id="MBB5562812.1"/>
    </source>
</evidence>
<dbReference type="AlphaFoldDB" id="A0A7W9CWT1"/>
<organism evidence="1 2">
    <name type="scientific">Rhizobium lentis</name>
    <dbReference type="NCBI Taxonomy" id="1138194"/>
    <lineage>
        <taxon>Bacteria</taxon>
        <taxon>Pseudomonadati</taxon>
        <taxon>Pseudomonadota</taxon>
        <taxon>Alphaproteobacteria</taxon>
        <taxon>Hyphomicrobiales</taxon>
        <taxon>Rhizobiaceae</taxon>
        <taxon>Rhizobium/Agrobacterium group</taxon>
        <taxon>Rhizobium</taxon>
    </lineage>
</organism>
<evidence type="ECO:0000313" key="2">
    <source>
        <dbReference type="Proteomes" id="UP000528824"/>
    </source>
</evidence>
<sequence>MAVALYPRLVEQRVADAMSDTRVVLVVGPR</sequence>
<proteinExistence type="predicted"/>
<dbReference type="EMBL" id="JACHBC010000009">
    <property type="protein sequence ID" value="MBB5562812.1"/>
    <property type="molecule type" value="Genomic_DNA"/>
</dbReference>